<evidence type="ECO:0000313" key="1">
    <source>
        <dbReference type="EMBL" id="PNW10939.1"/>
    </source>
</evidence>
<name>A0AA91YAY8_CHRLC</name>
<dbReference type="AlphaFoldDB" id="A0AA91YAY8"/>
<sequence>MKKNYILKLLLIVAFNLSLHSCRTEDEITRNTKELANKFQVFIPPTETAKVDYPQGFAFLFKEYDRIHNTNFTGLKISEKEVFSQKGNISEEHIDFSISSQAMKLDNGEIWVYFPVVENGQVTKIVIGMLQNDETYVKLGNLDQGEEYNQMVLQKFKQAYLKKTLSTSTNKGKEPTCGFEGLPPCDIDVIDIPPPRGPYHNTPYLGTNPSEGGGGGGGCAPYNNCGGGGGGITPPPQNPCNRLKIQTTNPEFKSNVTTLEGKTGDDHENGFRMGTNSDGTIQNQILQNKPGTQQVDMSIFPNTITLMHSHYDGLYPIFSPGDILLFNQWIIWAQNWNSIATNTPKIPLNNLTFTLVTSWGNYSFTFDGTNSSAFPNYTQQEFDNLNNQYQEMLNGAVSVANVSGSVNYNMQELEKQFLKFMDKNMSMSGAKLFRTGEGGNTALSLVNGNLNENNCP</sequence>
<accession>A0AA91YAY8</accession>
<comment type="caution">
    <text evidence="1">The sequence shown here is derived from an EMBL/GenBank/DDBJ whole genome shotgun (WGS) entry which is preliminary data.</text>
</comment>
<evidence type="ECO:0000313" key="2">
    <source>
        <dbReference type="Proteomes" id="UP000236262"/>
    </source>
</evidence>
<reference evidence="1 2" key="1">
    <citation type="submission" date="2018-01" db="EMBL/GenBank/DDBJ databases">
        <title>Draft genome sequences of Chryseobacterium lactis NCTC11390, Chryseobacterium oncorhynchi 701B-08, and Chryseobacterium viscerum 687B-08.</title>
        <authorList>
            <person name="Jeong J.-J."/>
            <person name="Lee Y.J."/>
            <person name="Park B."/>
            <person name="Choi I.-G."/>
            <person name="Kim K.D."/>
        </authorList>
    </citation>
    <scope>NUCLEOTIDE SEQUENCE [LARGE SCALE GENOMIC DNA]</scope>
    <source>
        <strain evidence="1 2">NCTC11390</strain>
    </source>
</reference>
<protein>
    <submittedName>
        <fullName evidence="1">Uncharacterized protein</fullName>
    </submittedName>
</protein>
<organism evidence="1 2">
    <name type="scientific">Chryseobacterium lactis</name>
    <dbReference type="NCBI Taxonomy" id="1241981"/>
    <lineage>
        <taxon>Bacteria</taxon>
        <taxon>Pseudomonadati</taxon>
        <taxon>Bacteroidota</taxon>
        <taxon>Flavobacteriia</taxon>
        <taxon>Flavobacteriales</taxon>
        <taxon>Weeksellaceae</taxon>
        <taxon>Chryseobacterium group</taxon>
        <taxon>Chryseobacterium</taxon>
    </lineage>
</organism>
<dbReference type="EMBL" id="PPEH01000019">
    <property type="protein sequence ID" value="PNW10939.1"/>
    <property type="molecule type" value="Genomic_DNA"/>
</dbReference>
<dbReference type="Proteomes" id="UP000236262">
    <property type="component" value="Unassembled WGS sequence"/>
</dbReference>
<proteinExistence type="predicted"/>
<gene>
    <name evidence="1" type="ORF">C1637_25035</name>
</gene>
<dbReference type="RefSeq" id="WP_103294383.1">
    <property type="nucleotide sequence ID" value="NZ_PPEH01000019.1"/>
</dbReference>